<dbReference type="PANTHER" id="PTHR11138">
    <property type="entry name" value="METHIONYL-TRNA FORMYLTRANSFERASE"/>
    <property type="match status" value="1"/>
</dbReference>
<dbReference type="GO" id="GO:0004479">
    <property type="term" value="F:methionyl-tRNA formyltransferase activity"/>
    <property type="evidence" value="ECO:0007669"/>
    <property type="project" value="TreeGrafter"/>
</dbReference>
<evidence type="ECO:0000259" key="2">
    <source>
        <dbReference type="Pfam" id="PF02911"/>
    </source>
</evidence>
<dbReference type="InterPro" id="IPR036477">
    <property type="entry name" value="Formyl_transf_N_sf"/>
</dbReference>
<dbReference type="Pfam" id="PF02911">
    <property type="entry name" value="Formyl_trans_C"/>
    <property type="match status" value="1"/>
</dbReference>
<name>A0A4Y9YSI2_9AGAM</name>
<dbReference type="SUPFAM" id="SSF53328">
    <property type="entry name" value="Formyltransferase"/>
    <property type="match status" value="1"/>
</dbReference>
<keyword evidence="4" id="KW-1185">Reference proteome</keyword>
<feature type="domain" description="Formyl transferase N-terminal" evidence="1">
    <location>
        <begin position="23"/>
        <end position="82"/>
    </location>
</feature>
<dbReference type="Gene3D" id="3.40.50.12230">
    <property type="match status" value="1"/>
</dbReference>
<evidence type="ECO:0008006" key="5">
    <source>
        <dbReference type="Google" id="ProtNLM"/>
    </source>
</evidence>
<dbReference type="InterPro" id="IPR011034">
    <property type="entry name" value="Formyl_transferase-like_C_sf"/>
</dbReference>
<dbReference type="PANTHER" id="PTHR11138:SF5">
    <property type="entry name" value="METHIONYL-TRNA FORMYLTRANSFERASE, MITOCHONDRIAL"/>
    <property type="match status" value="1"/>
</dbReference>
<dbReference type="InterPro" id="IPR002376">
    <property type="entry name" value="Formyl_transf_N"/>
</dbReference>
<dbReference type="EMBL" id="SEOQ01000338">
    <property type="protein sequence ID" value="TFY65384.1"/>
    <property type="molecule type" value="Genomic_DNA"/>
</dbReference>
<gene>
    <name evidence="3" type="ORF">EVG20_g5613</name>
</gene>
<comment type="caution">
    <text evidence="3">The sequence shown here is derived from an EMBL/GenBank/DDBJ whole genome shotgun (WGS) entry which is preliminary data.</text>
</comment>
<feature type="domain" description="Formyl transferase C-terminal" evidence="2">
    <location>
        <begin position="161"/>
        <end position="268"/>
    </location>
</feature>
<dbReference type="InterPro" id="IPR005793">
    <property type="entry name" value="Formyl_trans_C"/>
</dbReference>
<proteinExistence type="predicted"/>
<reference evidence="3 4" key="1">
    <citation type="submission" date="2019-02" db="EMBL/GenBank/DDBJ databases">
        <title>Genome sequencing of the rare red list fungi Dentipellis fragilis.</title>
        <authorList>
            <person name="Buettner E."/>
            <person name="Kellner H."/>
        </authorList>
    </citation>
    <scope>NUCLEOTIDE SEQUENCE [LARGE SCALE GENOMIC DNA]</scope>
    <source>
        <strain evidence="3 4">DSM 105465</strain>
    </source>
</reference>
<dbReference type="Proteomes" id="UP000298327">
    <property type="component" value="Unassembled WGS sequence"/>
</dbReference>
<dbReference type="AlphaFoldDB" id="A0A4Y9YSI2"/>
<accession>A0A4Y9YSI2</accession>
<sequence>MVLFQPPTPFGLNSLSAPPPQSHLLVTASFGRILPSSLLSQFAPGRRLNVHPSLLPSYRGPAPIQHALLNGDTQTGVCVIEMLPFSRSKDATGGIDAGEVWAREEAAIPEGAAFPALREILARKGGDLLADTLRRMLAGDVSSTPQSLLPASDPRAHARTIIPADALVDFTRMTAETIVRRHRAIAHHKPLTAMLHTVVDGASRAVQLLAPSISSDTNAFAEGAVPGTATYKDRTILVRCAEGSVLSVPVLKTEGKREAQGKEWWNGVPEVWKVERGGSKWIMFESSTT</sequence>
<dbReference type="STRING" id="205917.A0A4Y9YSI2"/>
<dbReference type="GO" id="GO:0005739">
    <property type="term" value="C:mitochondrion"/>
    <property type="evidence" value="ECO:0007669"/>
    <property type="project" value="TreeGrafter"/>
</dbReference>
<evidence type="ECO:0000313" key="4">
    <source>
        <dbReference type="Proteomes" id="UP000298327"/>
    </source>
</evidence>
<dbReference type="SUPFAM" id="SSF50486">
    <property type="entry name" value="FMT C-terminal domain-like"/>
    <property type="match status" value="1"/>
</dbReference>
<protein>
    <recommendedName>
        <fullName evidence="5">Methionyl-tRNA formyltransferase</fullName>
    </recommendedName>
</protein>
<dbReference type="Pfam" id="PF00551">
    <property type="entry name" value="Formyl_trans_N"/>
    <property type="match status" value="1"/>
</dbReference>
<organism evidence="3 4">
    <name type="scientific">Dentipellis fragilis</name>
    <dbReference type="NCBI Taxonomy" id="205917"/>
    <lineage>
        <taxon>Eukaryota</taxon>
        <taxon>Fungi</taxon>
        <taxon>Dikarya</taxon>
        <taxon>Basidiomycota</taxon>
        <taxon>Agaricomycotina</taxon>
        <taxon>Agaricomycetes</taxon>
        <taxon>Russulales</taxon>
        <taxon>Hericiaceae</taxon>
        <taxon>Dentipellis</taxon>
    </lineage>
</organism>
<evidence type="ECO:0000259" key="1">
    <source>
        <dbReference type="Pfam" id="PF00551"/>
    </source>
</evidence>
<dbReference type="OrthoDB" id="10268103at2759"/>
<evidence type="ECO:0000313" key="3">
    <source>
        <dbReference type="EMBL" id="TFY65384.1"/>
    </source>
</evidence>